<feature type="compositionally biased region" description="Polar residues" evidence="1">
    <location>
        <begin position="324"/>
        <end position="342"/>
    </location>
</feature>
<gene>
    <name evidence="2" type="ORF">BJ322DRAFT_1109524</name>
</gene>
<evidence type="ECO:0000313" key="2">
    <source>
        <dbReference type="EMBL" id="KAF9783667.1"/>
    </source>
</evidence>
<reference evidence="2" key="2">
    <citation type="submission" date="2020-11" db="EMBL/GenBank/DDBJ databases">
        <authorList>
            <consortium name="DOE Joint Genome Institute"/>
            <person name="Kuo A."/>
            <person name="Miyauchi S."/>
            <person name="Kiss E."/>
            <person name="Drula E."/>
            <person name="Kohler A."/>
            <person name="Sanchez-Garcia M."/>
            <person name="Andreopoulos B."/>
            <person name="Barry K.W."/>
            <person name="Bonito G."/>
            <person name="Buee M."/>
            <person name="Carver A."/>
            <person name="Chen C."/>
            <person name="Cichocki N."/>
            <person name="Clum A."/>
            <person name="Culley D."/>
            <person name="Crous P.W."/>
            <person name="Fauchery L."/>
            <person name="Girlanda M."/>
            <person name="Hayes R."/>
            <person name="Keri Z."/>
            <person name="Labutti K."/>
            <person name="Lipzen A."/>
            <person name="Lombard V."/>
            <person name="Magnuson J."/>
            <person name="Maillard F."/>
            <person name="Morin E."/>
            <person name="Murat C."/>
            <person name="Nolan M."/>
            <person name="Ohm R."/>
            <person name="Pangilinan J."/>
            <person name="Pereira M."/>
            <person name="Perotto S."/>
            <person name="Peter M."/>
            <person name="Riley R."/>
            <person name="Sitrit Y."/>
            <person name="Stielow B."/>
            <person name="Szollosi G."/>
            <person name="Zifcakova L."/>
            <person name="Stursova M."/>
            <person name="Spatafora J.W."/>
            <person name="Tedersoo L."/>
            <person name="Vaario L.-M."/>
            <person name="Yamada A."/>
            <person name="Yan M."/>
            <person name="Wang P."/>
            <person name="Xu J."/>
            <person name="Bruns T."/>
            <person name="Baldrian P."/>
            <person name="Vilgalys R."/>
            <person name="Henrissat B."/>
            <person name="Grigoriev I.V."/>
            <person name="Hibbett D."/>
            <person name="Nagy L.G."/>
            <person name="Martin F.M."/>
        </authorList>
    </citation>
    <scope>NUCLEOTIDE SEQUENCE</scope>
    <source>
        <strain evidence="2">UH-Tt-Lm1</strain>
    </source>
</reference>
<keyword evidence="3" id="KW-1185">Reference proteome</keyword>
<dbReference type="OrthoDB" id="2687259at2759"/>
<name>A0A9P6HBN5_9AGAM</name>
<dbReference type="EMBL" id="WIUZ02000009">
    <property type="protein sequence ID" value="KAF9783667.1"/>
    <property type="molecule type" value="Genomic_DNA"/>
</dbReference>
<accession>A0A9P6HBN5</accession>
<feature type="compositionally biased region" description="Basic and acidic residues" evidence="1">
    <location>
        <begin position="309"/>
        <end position="323"/>
    </location>
</feature>
<feature type="region of interest" description="Disordered" evidence="1">
    <location>
        <begin position="309"/>
        <end position="343"/>
    </location>
</feature>
<reference evidence="2" key="1">
    <citation type="journal article" date="2020" name="Nat. Commun.">
        <title>Large-scale genome sequencing of mycorrhizal fungi provides insights into the early evolution of symbiotic traits.</title>
        <authorList>
            <person name="Miyauchi S."/>
            <person name="Kiss E."/>
            <person name="Kuo A."/>
            <person name="Drula E."/>
            <person name="Kohler A."/>
            <person name="Sanchez-Garcia M."/>
            <person name="Morin E."/>
            <person name="Andreopoulos B."/>
            <person name="Barry K.W."/>
            <person name="Bonito G."/>
            <person name="Buee M."/>
            <person name="Carver A."/>
            <person name="Chen C."/>
            <person name="Cichocki N."/>
            <person name="Clum A."/>
            <person name="Culley D."/>
            <person name="Crous P.W."/>
            <person name="Fauchery L."/>
            <person name="Girlanda M."/>
            <person name="Hayes R.D."/>
            <person name="Keri Z."/>
            <person name="LaButti K."/>
            <person name="Lipzen A."/>
            <person name="Lombard V."/>
            <person name="Magnuson J."/>
            <person name="Maillard F."/>
            <person name="Murat C."/>
            <person name="Nolan M."/>
            <person name="Ohm R.A."/>
            <person name="Pangilinan J."/>
            <person name="Pereira M.F."/>
            <person name="Perotto S."/>
            <person name="Peter M."/>
            <person name="Pfister S."/>
            <person name="Riley R."/>
            <person name="Sitrit Y."/>
            <person name="Stielow J.B."/>
            <person name="Szollosi G."/>
            <person name="Zifcakova L."/>
            <person name="Stursova M."/>
            <person name="Spatafora J.W."/>
            <person name="Tedersoo L."/>
            <person name="Vaario L.M."/>
            <person name="Yamada A."/>
            <person name="Yan M."/>
            <person name="Wang P."/>
            <person name="Xu J."/>
            <person name="Bruns T."/>
            <person name="Baldrian P."/>
            <person name="Vilgalys R."/>
            <person name="Dunand C."/>
            <person name="Henrissat B."/>
            <person name="Grigoriev I.V."/>
            <person name="Hibbett D."/>
            <person name="Nagy L.G."/>
            <person name="Martin F.M."/>
        </authorList>
    </citation>
    <scope>NUCLEOTIDE SEQUENCE</scope>
    <source>
        <strain evidence="2">UH-Tt-Lm1</strain>
    </source>
</reference>
<evidence type="ECO:0000313" key="3">
    <source>
        <dbReference type="Proteomes" id="UP000736335"/>
    </source>
</evidence>
<evidence type="ECO:0000256" key="1">
    <source>
        <dbReference type="SAM" id="MobiDB-lite"/>
    </source>
</evidence>
<comment type="caution">
    <text evidence="2">The sequence shown here is derived from an EMBL/GenBank/DDBJ whole genome shotgun (WGS) entry which is preliminary data.</text>
</comment>
<dbReference type="AlphaFoldDB" id="A0A9P6HBN5"/>
<organism evidence="2 3">
    <name type="scientific">Thelephora terrestris</name>
    <dbReference type="NCBI Taxonomy" id="56493"/>
    <lineage>
        <taxon>Eukaryota</taxon>
        <taxon>Fungi</taxon>
        <taxon>Dikarya</taxon>
        <taxon>Basidiomycota</taxon>
        <taxon>Agaricomycotina</taxon>
        <taxon>Agaricomycetes</taxon>
        <taxon>Thelephorales</taxon>
        <taxon>Thelephoraceae</taxon>
        <taxon>Thelephora</taxon>
    </lineage>
</organism>
<dbReference type="Proteomes" id="UP000736335">
    <property type="component" value="Unassembled WGS sequence"/>
</dbReference>
<feature type="compositionally biased region" description="Acidic residues" evidence="1">
    <location>
        <begin position="601"/>
        <end position="640"/>
    </location>
</feature>
<proteinExistence type="predicted"/>
<feature type="region of interest" description="Disordered" evidence="1">
    <location>
        <begin position="570"/>
        <end position="640"/>
    </location>
</feature>
<protein>
    <submittedName>
        <fullName evidence="2">Uncharacterized protein</fullName>
    </submittedName>
</protein>
<sequence length="640" mass="72702">MPKTKLDRMGHRWDIDFRLKSVRKYLADKVRQARKIIYKLGQAVAGSGVDGVLKATSSVPVLNTFVERLGESIDVSRMMVVDLMHEFELGVWKTLFTHLVRILHAASERPGALADELNARFRQVPTFGRYTIRRFHNNVSEMKKLAARDFEDILQCSIPAFEGLLPEPFNTMLLRLLYKAAEWHALTKLRLHTDSTLDLLEEVTKEFGYLMRQFRNKTSDEFNTVELPRGADARNGRTRSSKKKELNLNTYKFHALADYGELAHRLVKRLYGLTNKQDAPGQVASRYCREKHFSSPSNSHDLTLTLAHEPEHDSSGDSPELHHTITNSRNNPTPLSSFSNTPDPAKRNFIHKLRIHLLSRLLGGGLDSDDPSLFTDEERNSVRIVNNTVFSAKQFSVNYTTYDIRRDRDTISPRSHPYVMVRSPEAGDSSHPYWYAQVLGIYHTIASTSHPAAPKQSAQSVQFLWVRWLGIEPGYHSGSRVARLPKVGFVEATDDDAFGFLDPDLVIRGSHLIPAFYSGRTCNLMPYNGPTVARPIDEKEDWVNFYVNIFVDRDMFVRYLGGGIGHLEQFPPANNDNEITYEYGDEDDGIAMDDGGTRETDENESDENEQSESEGDDKEDEQDGWSDPGESSDEDMGNTY</sequence>